<evidence type="ECO:0000313" key="3">
    <source>
        <dbReference type="EMBL" id="SPC23026.1"/>
    </source>
</evidence>
<feature type="region of interest" description="Disordered" evidence="1">
    <location>
        <begin position="42"/>
        <end position="66"/>
    </location>
</feature>
<organism evidence="3 4">
    <name type="scientific">Cupriavidus taiwanensis</name>
    <dbReference type="NCBI Taxonomy" id="164546"/>
    <lineage>
        <taxon>Bacteria</taxon>
        <taxon>Pseudomonadati</taxon>
        <taxon>Pseudomonadota</taxon>
        <taxon>Betaproteobacteria</taxon>
        <taxon>Burkholderiales</taxon>
        <taxon>Burkholderiaceae</taxon>
        <taxon>Cupriavidus</taxon>
    </lineage>
</organism>
<evidence type="ECO:0000256" key="1">
    <source>
        <dbReference type="SAM" id="MobiDB-lite"/>
    </source>
</evidence>
<accession>A0A7Z7NQG4</accession>
<dbReference type="EMBL" id="LT978514">
    <property type="protein sequence ID" value="SPC23026.1"/>
    <property type="molecule type" value="Genomic_DNA"/>
</dbReference>
<dbReference type="Proteomes" id="UP000257139">
    <property type="component" value="Chromosome CBM2594_b"/>
</dbReference>
<gene>
    <name evidence="3" type="ORF">CBM2594_B50267</name>
</gene>
<dbReference type="AlphaFoldDB" id="A0A7Z7NQG4"/>
<sequence>MPPALVAHAASLVVVMGSLPAAGTGCALAGRAAGMGSVRRLAPRASTPAGRARNGLANRRACRERE</sequence>
<feature type="chain" id="PRO_5030939008" description="Lipoprotein" evidence="2">
    <location>
        <begin position="22"/>
        <end position="66"/>
    </location>
</feature>
<proteinExistence type="predicted"/>
<evidence type="ECO:0000313" key="4">
    <source>
        <dbReference type="Proteomes" id="UP000257139"/>
    </source>
</evidence>
<feature type="compositionally biased region" description="Low complexity" evidence="1">
    <location>
        <begin position="49"/>
        <end position="59"/>
    </location>
</feature>
<reference evidence="3 4" key="1">
    <citation type="submission" date="2018-01" db="EMBL/GenBank/DDBJ databases">
        <authorList>
            <person name="Clerissi C."/>
        </authorList>
    </citation>
    <scope>NUCLEOTIDE SEQUENCE [LARGE SCALE GENOMIC DNA]</scope>
    <source>
        <strain evidence="3">Cupriavidus taiwanensis STM 6021</strain>
    </source>
</reference>
<feature type="signal peptide" evidence="2">
    <location>
        <begin position="1"/>
        <end position="21"/>
    </location>
</feature>
<evidence type="ECO:0000256" key="2">
    <source>
        <dbReference type="SAM" id="SignalP"/>
    </source>
</evidence>
<keyword evidence="2" id="KW-0732">Signal</keyword>
<name>A0A7Z7NQG4_9BURK</name>
<evidence type="ECO:0008006" key="5">
    <source>
        <dbReference type="Google" id="ProtNLM"/>
    </source>
</evidence>
<protein>
    <recommendedName>
        <fullName evidence="5">Lipoprotein</fullName>
    </recommendedName>
</protein>